<sequence length="166" mass="18213">MLAGNGDEVIALLYWGDEIVKTGCQGSVDYSLPPKTTCFLQQVSSYEELVAKVQAAMDPDNKKKKDDSTSLGLFGRYPTTFAGDKGGSVSIPLTDNRSWRWFLREMLGSQPLHVYVVAAAKGKGKWALQSKLTGAAKTAMKIFLVFFLIVCVFGCIPDMPKHNSRV</sequence>
<reference evidence="2" key="1">
    <citation type="submission" date="2022-07" db="EMBL/GenBank/DDBJ databases">
        <authorList>
            <person name="Macas J."/>
            <person name="Novak P."/>
            <person name="Neumann P."/>
        </authorList>
    </citation>
    <scope>NUCLEOTIDE SEQUENCE</scope>
</reference>
<keyword evidence="1" id="KW-0472">Membrane</keyword>
<comment type="caution">
    <text evidence="2">The sequence shown here is derived from an EMBL/GenBank/DDBJ whole genome shotgun (WGS) entry which is preliminary data.</text>
</comment>
<keyword evidence="1" id="KW-1133">Transmembrane helix</keyword>
<accession>A0A9P1EJ89</accession>
<protein>
    <submittedName>
        <fullName evidence="2">Uncharacterized protein</fullName>
    </submittedName>
</protein>
<dbReference type="AlphaFoldDB" id="A0A9P1EJ89"/>
<feature type="transmembrane region" description="Helical" evidence="1">
    <location>
        <begin position="138"/>
        <end position="156"/>
    </location>
</feature>
<dbReference type="OrthoDB" id="419317at2759"/>
<dbReference type="Proteomes" id="UP001152484">
    <property type="component" value="Unassembled WGS sequence"/>
</dbReference>
<proteinExistence type="predicted"/>
<organism evidence="2 3">
    <name type="scientific">Cuscuta europaea</name>
    <name type="common">European dodder</name>
    <dbReference type="NCBI Taxonomy" id="41803"/>
    <lineage>
        <taxon>Eukaryota</taxon>
        <taxon>Viridiplantae</taxon>
        <taxon>Streptophyta</taxon>
        <taxon>Embryophyta</taxon>
        <taxon>Tracheophyta</taxon>
        <taxon>Spermatophyta</taxon>
        <taxon>Magnoliopsida</taxon>
        <taxon>eudicotyledons</taxon>
        <taxon>Gunneridae</taxon>
        <taxon>Pentapetalae</taxon>
        <taxon>asterids</taxon>
        <taxon>lamiids</taxon>
        <taxon>Solanales</taxon>
        <taxon>Convolvulaceae</taxon>
        <taxon>Cuscuteae</taxon>
        <taxon>Cuscuta</taxon>
        <taxon>Cuscuta subgen. Cuscuta</taxon>
    </lineage>
</organism>
<evidence type="ECO:0000256" key="1">
    <source>
        <dbReference type="SAM" id="Phobius"/>
    </source>
</evidence>
<dbReference type="EMBL" id="CAMAPE010000051">
    <property type="protein sequence ID" value="CAH9108030.1"/>
    <property type="molecule type" value="Genomic_DNA"/>
</dbReference>
<keyword evidence="3" id="KW-1185">Reference proteome</keyword>
<keyword evidence="1" id="KW-0812">Transmembrane</keyword>
<gene>
    <name evidence="2" type="ORF">CEURO_LOCUS17943</name>
</gene>
<evidence type="ECO:0000313" key="3">
    <source>
        <dbReference type="Proteomes" id="UP001152484"/>
    </source>
</evidence>
<name>A0A9P1EJ89_CUSEU</name>
<evidence type="ECO:0000313" key="2">
    <source>
        <dbReference type="EMBL" id="CAH9108030.1"/>
    </source>
</evidence>